<dbReference type="InterPro" id="IPR021284">
    <property type="entry name" value="DUF2750"/>
</dbReference>
<keyword evidence="2" id="KW-1185">Reference proteome</keyword>
<name>X7E7V9_9GAMM</name>
<dbReference type="OrthoDB" id="2936081at2"/>
<dbReference type="RefSeq" id="WP_051436138.1">
    <property type="nucleotide sequence ID" value="NZ_JAMB01000004.1"/>
</dbReference>
<accession>X7E7V9</accession>
<dbReference type="STRING" id="1122207.MUS1_10725"/>
<dbReference type="Proteomes" id="UP000054058">
    <property type="component" value="Unassembled WGS sequence"/>
</dbReference>
<dbReference type="AlphaFoldDB" id="X7E7V9"/>
<comment type="caution">
    <text evidence="1">The sequence shown here is derived from an EMBL/GenBank/DDBJ whole genome shotgun (WGS) entry which is preliminary data.</text>
</comment>
<proteinExistence type="predicted"/>
<organism evidence="1 2">
    <name type="scientific">Marinomonas ushuaiensis DSM 15871</name>
    <dbReference type="NCBI Taxonomy" id="1122207"/>
    <lineage>
        <taxon>Bacteria</taxon>
        <taxon>Pseudomonadati</taxon>
        <taxon>Pseudomonadota</taxon>
        <taxon>Gammaproteobacteria</taxon>
        <taxon>Oceanospirillales</taxon>
        <taxon>Oceanospirillaceae</taxon>
        <taxon>Marinomonas</taxon>
    </lineage>
</organism>
<protein>
    <recommendedName>
        <fullName evidence="3">DUF2750 domain-containing protein</fullName>
    </recommendedName>
</protein>
<dbReference type="Pfam" id="PF11042">
    <property type="entry name" value="DUF2750"/>
    <property type="match status" value="1"/>
</dbReference>
<evidence type="ECO:0000313" key="1">
    <source>
        <dbReference type="EMBL" id="ETX11271.1"/>
    </source>
</evidence>
<dbReference type="EMBL" id="JAMB01000004">
    <property type="protein sequence ID" value="ETX11271.1"/>
    <property type="molecule type" value="Genomic_DNA"/>
</dbReference>
<sequence>MKQSTNEKSTKELSMDERVQLLVAPDSERLAYFVEQVKATELVWSLSNDEGFVMVETDDGDCVMVWPDADFASQWAIDDWDDCEPVSISLDTFKGEWLPSLTLDNITVAVFPNIEDEGKLSTAAELTELFV</sequence>
<gene>
    <name evidence="1" type="ORF">MUS1_10725</name>
</gene>
<dbReference type="eggNOG" id="ENOG5031V4J">
    <property type="taxonomic scope" value="Bacteria"/>
</dbReference>
<evidence type="ECO:0008006" key="3">
    <source>
        <dbReference type="Google" id="ProtNLM"/>
    </source>
</evidence>
<evidence type="ECO:0000313" key="2">
    <source>
        <dbReference type="Proteomes" id="UP000054058"/>
    </source>
</evidence>
<reference evidence="1 2" key="1">
    <citation type="submission" date="2014-01" db="EMBL/GenBank/DDBJ databases">
        <title>Marinomonas ushuaiensis DSM 15871 Genome Sequencing.</title>
        <authorList>
            <person name="Lai Q."/>
            <person name="Shao Z.S."/>
        </authorList>
    </citation>
    <scope>NUCLEOTIDE SEQUENCE [LARGE SCALE GENOMIC DNA]</scope>
    <source>
        <strain evidence="1 2">DSM 15871</strain>
    </source>
</reference>
<dbReference type="PATRIC" id="fig|1122207.3.peg.1275"/>